<dbReference type="Proteomes" id="UP000774935">
    <property type="component" value="Unassembled WGS sequence"/>
</dbReference>
<name>A0ABS6X8J8_9BACT</name>
<feature type="transmembrane region" description="Helical" evidence="1">
    <location>
        <begin position="461"/>
        <end position="478"/>
    </location>
</feature>
<sequence>MRFIYLTLFFLLLLPGTLLAQQISIALGKSPLPLNQYYTIGIQLHDQALKEYSPFPEIEGFKKSTKYSSTETIITGGTTTKILTVYQNYAPLAEGEFVLKPFSMKVNGQTVQSQGTTIVVKPMATATTPGTNIPDLIAADKEPESTIDVQPEYIEKDDNAFLTLYTNKDEVYVGEGFTVALYFYLAAEDQQLLDFHDFTNQISAILKLLQQPNVWEESFEFTEITPENVIVEGKPYLRFKLYESVLYPINLQPIRFPQLSLKMLKYKVAKNPNLLNNERQEGYKTYFARPREIKVKQLPPHPLRDAVPVGNYSLTEKLSRKDAQVNKSISYLFRVEGEGNLAAIMPPVPETQPGLDFYPPDVRQDVTRRAGRVMGSKSFTYTVLPREPGNYKLGKLMHWIYFDPVTARYDTLRPTLTLSVTGTRDTDALVLSRDLGSFYRIIENEDNTLVSLHQLDEIRRYTNIILVVLLVVSGFIFIKRRKL</sequence>
<keyword evidence="3" id="KW-1185">Reference proteome</keyword>
<evidence type="ECO:0000313" key="2">
    <source>
        <dbReference type="EMBL" id="MBW3363984.1"/>
    </source>
</evidence>
<dbReference type="EMBL" id="JAHWXQ010000001">
    <property type="protein sequence ID" value="MBW3363984.1"/>
    <property type="molecule type" value="Genomic_DNA"/>
</dbReference>
<keyword evidence="1" id="KW-1133">Transmembrane helix</keyword>
<proteinExistence type="predicted"/>
<dbReference type="Pfam" id="PF13584">
    <property type="entry name" value="BatD"/>
    <property type="match status" value="2"/>
</dbReference>
<accession>A0ABS6X8J8</accession>
<gene>
    <name evidence="2" type="ORF">KYK27_02935</name>
</gene>
<evidence type="ECO:0000256" key="1">
    <source>
        <dbReference type="SAM" id="Phobius"/>
    </source>
</evidence>
<organism evidence="2 3">
    <name type="scientific">Pontibacter populi</name>
    <dbReference type="NCBI Taxonomy" id="890055"/>
    <lineage>
        <taxon>Bacteria</taxon>
        <taxon>Pseudomonadati</taxon>
        <taxon>Bacteroidota</taxon>
        <taxon>Cytophagia</taxon>
        <taxon>Cytophagales</taxon>
        <taxon>Hymenobacteraceae</taxon>
        <taxon>Pontibacter</taxon>
    </lineage>
</organism>
<protein>
    <submittedName>
        <fullName evidence="2">BatD family protein</fullName>
    </submittedName>
</protein>
<dbReference type="RefSeq" id="WP_199108554.1">
    <property type="nucleotide sequence ID" value="NZ_JAHWXQ010000001.1"/>
</dbReference>
<dbReference type="PANTHER" id="PTHR40940:SF2">
    <property type="entry name" value="BATD"/>
    <property type="match status" value="1"/>
</dbReference>
<evidence type="ECO:0000313" key="3">
    <source>
        <dbReference type="Proteomes" id="UP000774935"/>
    </source>
</evidence>
<dbReference type="InterPro" id="IPR025738">
    <property type="entry name" value="BatD"/>
</dbReference>
<keyword evidence="1" id="KW-0472">Membrane</keyword>
<keyword evidence="1" id="KW-0812">Transmembrane</keyword>
<dbReference type="PANTHER" id="PTHR40940">
    <property type="entry name" value="PROTEIN BATD-RELATED"/>
    <property type="match status" value="1"/>
</dbReference>
<reference evidence="2 3" key="1">
    <citation type="submission" date="2021-07" db="EMBL/GenBank/DDBJ databases">
        <authorList>
            <person name="Kim M.K."/>
        </authorList>
    </citation>
    <scope>NUCLEOTIDE SEQUENCE [LARGE SCALE GENOMIC DNA]</scope>
    <source>
        <strain evidence="2 3">HLY7-15</strain>
    </source>
</reference>
<comment type="caution">
    <text evidence="2">The sequence shown here is derived from an EMBL/GenBank/DDBJ whole genome shotgun (WGS) entry which is preliminary data.</text>
</comment>